<sequence>MFRDCEALQESIPSHSDTPLPSWATGIFFEPPHFHDEPTQVWKLPVVETRWCPQPTMFVDGSCVSPSVGANPRRCLRNCSARPFKHAAAVHSASVNSFCCELYALILAIHLTGTSMSLLIVLFVQSRPYLQQAVSVQVHLVATLVKRSAACQLAPFDEDEQVLQMYRTNILLPDVLFDCRPQGERTPWLVVLIEFLAVYGFLPGWLVPGMTARVLVSRDDYLVVRLKRLLVWAGKCNVAELQLGGVPNQEADCALALPQVCTSRFLCAPEFRSLVVACRGFCRLLARPDLLEPLMKISELGYCQIQGFSETAAKRLAWLDESILNARAGMRSLGVSSVTALRAEIRLGEPAGDVTIAHALLEPTASLVGDNHDQGDSFAARCLLSEGPAFLARAQALRPETVPLLRRKRFRRAFAKHQEAIRAAAAGSARDSKGQEPEVFQKLASWLVIVDAWFENLPLLAGLSAMRESLVAHIVPLTAWLVRPHKRPLLGRAMPPPDPPDAVLRDQEKLLRGLVRQGEAETQPKKVVHQAPVQRESKPKVTEAVPFLVGRWLKENSTLDVEEGKAYTAVETDRSSEVRIDDLFGGDSGTLVYSTDEEDVDSP</sequence>
<dbReference type="AlphaFoldDB" id="A0A812LJJ4"/>
<keyword evidence="1" id="KW-0812">Transmembrane</keyword>
<organism evidence="2 3">
    <name type="scientific">Symbiodinium natans</name>
    <dbReference type="NCBI Taxonomy" id="878477"/>
    <lineage>
        <taxon>Eukaryota</taxon>
        <taxon>Sar</taxon>
        <taxon>Alveolata</taxon>
        <taxon>Dinophyceae</taxon>
        <taxon>Suessiales</taxon>
        <taxon>Symbiodiniaceae</taxon>
        <taxon>Symbiodinium</taxon>
    </lineage>
</organism>
<evidence type="ECO:0000256" key="1">
    <source>
        <dbReference type="SAM" id="Phobius"/>
    </source>
</evidence>
<gene>
    <name evidence="2" type="ORF">SNAT2548_LOCUS11448</name>
</gene>
<dbReference type="Proteomes" id="UP000604046">
    <property type="component" value="Unassembled WGS sequence"/>
</dbReference>
<dbReference type="EMBL" id="CAJNDS010001024">
    <property type="protein sequence ID" value="CAE7244482.1"/>
    <property type="molecule type" value="Genomic_DNA"/>
</dbReference>
<keyword evidence="3" id="KW-1185">Reference proteome</keyword>
<reference evidence="2" key="1">
    <citation type="submission" date="2021-02" db="EMBL/GenBank/DDBJ databases">
        <authorList>
            <person name="Dougan E. K."/>
            <person name="Rhodes N."/>
            <person name="Thang M."/>
            <person name="Chan C."/>
        </authorList>
    </citation>
    <scope>NUCLEOTIDE SEQUENCE</scope>
</reference>
<protein>
    <submittedName>
        <fullName evidence="2">Uncharacterized protein</fullName>
    </submittedName>
</protein>
<accession>A0A812LJJ4</accession>
<feature type="transmembrane region" description="Helical" evidence="1">
    <location>
        <begin position="102"/>
        <end position="124"/>
    </location>
</feature>
<keyword evidence="1" id="KW-0472">Membrane</keyword>
<keyword evidence="1" id="KW-1133">Transmembrane helix</keyword>
<evidence type="ECO:0000313" key="2">
    <source>
        <dbReference type="EMBL" id="CAE7244482.1"/>
    </source>
</evidence>
<proteinExistence type="predicted"/>
<name>A0A812LJJ4_9DINO</name>
<dbReference type="OrthoDB" id="411107at2759"/>
<evidence type="ECO:0000313" key="3">
    <source>
        <dbReference type="Proteomes" id="UP000604046"/>
    </source>
</evidence>
<feature type="transmembrane region" description="Helical" evidence="1">
    <location>
        <begin position="188"/>
        <end position="207"/>
    </location>
</feature>
<comment type="caution">
    <text evidence="2">The sequence shown here is derived from an EMBL/GenBank/DDBJ whole genome shotgun (WGS) entry which is preliminary data.</text>
</comment>